<evidence type="ECO:0000313" key="3">
    <source>
        <dbReference type="EMBL" id="ARM76268.1"/>
    </source>
</evidence>
<gene>
    <name evidence="3" type="ORF">B6F84_09675</name>
</gene>
<keyword evidence="4" id="KW-1185">Reference proteome</keyword>
<feature type="domain" description="OBG-type G" evidence="2">
    <location>
        <begin position="159"/>
        <end position="324"/>
    </location>
</feature>
<dbReference type="Proteomes" id="UP000193404">
    <property type="component" value="Chromosome"/>
</dbReference>
<proteinExistence type="predicted"/>
<dbReference type="PRINTS" id="PR00326">
    <property type="entry name" value="GTP1OBG"/>
</dbReference>
<dbReference type="InterPro" id="IPR005225">
    <property type="entry name" value="Small_GTP-bd"/>
</dbReference>
<evidence type="ECO:0000259" key="2">
    <source>
        <dbReference type="PROSITE" id="PS51710"/>
    </source>
</evidence>
<evidence type="ECO:0000256" key="1">
    <source>
        <dbReference type="ARBA" id="ARBA00022741"/>
    </source>
</evidence>
<dbReference type="PANTHER" id="PTHR45759">
    <property type="entry name" value="NUCLEOLAR GTP-BINDING PROTEIN 1"/>
    <property type="match status" value="1"/>
</dbReference>
<dbReference type="InterPro" id="IPR041623">
    <property type="entry name" value="NOG1_N"/>
</dbReference>
<dbReference type="GO" id="GO:0005525">
    <property type="term" value="F:GTP binding"/>
    <property type="evidence" value="ECO:0007669"/>
    <property type="project" value="InterPro"/>
</dbReference>
<organism evidence="3 4">
    <name type="scientific">Acidianus manzaensis</name>
    <dbReference type="NCBI Taxonomy" id="282676"/>
    <lineage>
        <taxon>Archaea</taxon>
        <taxon>Thermoproteota</taxon>
        <taxon>Thermoprotei</taxon>
        <taxon>Sulfolobales</taxon>
        <taxon>Sulfolobaceae</taxon>
        <taxon>Acidianus</taxon>
    </lineage>
</organism>
<dbReference type="STRING" id="282676.B6F84_09675"/>
<dbReference type="Pfam" id="PF17835">
    <property type="entry name" value="NOG1_N"/>
    <property type="match status" value="1"/>
</dbReference>
<dbReference type="OrthoDB" id="147673at2157"/>
<name>A0A1W6K161_9CREN</name>
<dbReference type="SUPFAM" id="SSF52540">
    <property type="entry name" value="P-loop containing nucleoside triphosphate hydrolases"/>
    <property type="match status" value="1"/>
</dbReference>
<sequence length="330" mass="38020">MLNVFQKIKCPPKVEDLIKIELNQLPKIQGNTIKDREIRRLKSYSDLIQRYIDFVKSFPRLDDLHPFYKESIEIYAGKNIGEIKNCLAITSRASLNAIIILKKYIGLIKKLDESNSNKLMRQGFGRASSILRQKKDCIDWLIDLAKTLRKMKYIDPELPTVIVAGAPNVGKSTLVTKISSGKPEIANYPFTTRDIHVGHFYIRENQIQVIDTPGILDRPNSQRNQIERKAINALKNLKGIVVFLFDVSKQALYSPEEQINILKDTLTLSKKIIIAINKIDEMHKEYYDKVIEYLNKSNLDFTEISAEKEIGIDKLKEKILKLLAEEYELI</sequence>
<reference evidence="3 4" key="1">
    <citation type="submission" date="2017-03" db="EMBL/GenBank/DDBJ databases">
        <title>Sulfur activation and transportation mechanism of thermophilic Archaea Acidianus manzaensis YN-25.</title>
        <authorList>
            <person name="Ma Y."/>
            <person name="Yang Y."/>
            <person name="Xia J."/>
        </authorList>
    </citation>
    <scope>NUCLEOTIDE SEQUENCE [LARGE SCALE GENOMIC DNA]</scope>
    <source>
        <strain evidence="3 4">YN-25</strain>
    </source>
</reference>
<protein>
    <submittedName>
        <fullName evidence="3">GTP-binding protein</fullName>
    </submittedName>
</protein>
<dbReference type="Gene3D" id="3.40.50.300">
    <property type="entry name" value="P-loop containing nucleotide triphosphate hydrolases"/>
    <property type="match status" value="1"/>
</dbReference>
<dbReference type="PROSITE" id="PS51710">
    <property type="entry name" value="G_OBG"/>
    <property type="match status" value="1"/>
</dbReference>
<dbReference type="GeneID" id="41591193"/>
<dbReference type="Gene3D" id="1.20.120.1190">
    <property type="match status" value="1"/>
</dbReference>
<dbReference type="NCBIfam" id="TIGR00231">
    <property type="entry name" value="small_GTP"/>
    <property type="match status" value="1"/>
</dbReference>
<accession>A0A1W6K161</accession>
<dbReference type="Pfam" id="PF01926">
    <property type="entry name" value="MMR_HSR1"/>
    <property type="match status" value="1"/>
</dbReference>
<dbReference type="InterPro" id="IPR031167">
    <property type="entry name" value="G_OBG"/>
</dbReference>
<evidence type="ECO:0000313" key="4">
    <source>
        <dbReference type="Proteomes" id="UP000193404"/>
    </source>
</evidence>
<dbReference type="InterPro" id="IPR027417">
    <property type="entry name" value="P-loop_NTPase"/>
</dbReference>
<dbReference type="RefSeq" id="WP_148692052.1">
    <property type="nucleotide sequence ID" value="NZ_CP020477.1"/>
</dbReference>
<keyword evidence="1" id="KW-0547">Nucleotide-binding</keyword>
<dbReference type="KEGG" id="aman:B6F84_09675"/>
<dbReference type="AlphaFoldDB" id="A0A1W6K161"/>
<dbReference type="EMBL" id="CP020477">
    <property type="protein sequence ID" value="ARM76268.1"/>
    <property type="molecule type" value="Genomic_DNA"/>
</dbReference>
<dbReference type="InterPro" id="IPR006073">
    <property type="entry name" value="GTP-bd"/>
</dbReference>